<evidence type="ECO:0000256" key="4">
    <source>
        <dbReference type="ARBA" id="ARBA00022691"/>
    </source>
</evidence>
<dbReference type="Proteomes" id="UP001501757">
    <property type="component" value="Unassembled WGS sequence"/>
</dbReference>
<dbReference type="PROSITE" id="PS51918">
    <property type="entry name" value="RADICAL_SAM"/>
    <property type="match status" value="1"/>
</dbReference>
<keyword evidence="2 8" id="KW-0963">Cytoplasm</keyword>
<comment type="similarity">
    <text evidence="8">Belongs to the methylthiotransferase family. RimO subfamily.</text>
</comment>
<evidence type="ECO:0000313" key="13">
    <source>
        <dbReference type="Proteomes" id="UP001501757"/>
    </source>
</evidence>
<keyword evidence="3 8" id="KW-0808">Transferase</keyword>
<dbReference type="InterPro" id="IPR005839">
    <property type="entry name" value="Methylthiotransferase"/>
</dbReference>
<feature type="binding site" evidence="8">
    <location>
        <position position="179"/>
    </location>
    <ligand>
        <name>[4Fe-4S] cluster</name>
        <dbReference type="ChEBI" id="CHEBI:49883"/>
        <label>2</label>
        <note>4Fe-4S-S-AdoMet</note>
    </ligand>
</feature>
<dbReference type="InterPro" id="IPR012340">
    <property type="entry name" value="NA-bd_OB-fold"/>
</dbReference>
<dbReference type="NCBIfam" id="TIGR01125">
    <property type="entry name" value="30S ribosomal protein S12 methylthiotransferase RimO"/>
    <property type="match status" value="1"/>
</dbReference>
<feature type="binding site" evidence="8">
    <location>
        <position position="186"/>
    </location>
    <ligand>
        <name>[4Fe-4S] cluster</name>
        <dbReference type="ChEBI" id="CHEBI:49883"/>
        <label>2</label>
        <note>4Fe-4S-S-AdoMet</note>
    </ligand>
</feature>
<dbReference type="SUPFAM" id="SSF102114">
    <property type="entry name" value="Radical SAM enzymes"/>
    <property type="match status" value="1"/>
</dbReference>
<keyword evidence="12" id="KW-0687">Ribonucleoprotein</keyword>
<evidence type="ECO:0000256" key="6">
    <source>
        <dbReference type="ARBA" id="ARBA00023004"/>
    </source>
</evidence>
<dbReference type="Gene3D" id="2.40.50.140">
    <property type="entry name" value="Nucleic acid-binding proteins"/>
    <property type="match status" value="1"/>
</dbReference>
<dbReference type="RefSeq" id="WP_343843497.1">
    <property type="nucleotide sequence ID" value="NZ_BAAAEI010000006.1"/>
</dbReference>
<feature type="domain" description="Radical SAM core" evidence="11">
    <location>
        <begin position="165"/>
        <end position="402"/>
    </location>
</feature>
<evidence type="ECO:0000256" key="5">
    <source>
        <dbReference type="ARBA" id="ARBA00022723"/>
    </source>
</evidence>
<keyword evidence="5 8" id="KW-0479">Metal-binding</keyword>
<dbReference type="PROSITE" id="PS51449">
    <property type="entry name" value="MTTASE_N"/>
    <property type="match status" value="1"/>
</dbReference>
<evidence type="ECO:0000313" key="12">
    <source>
        <dbReference type="EMBL" id="GAA0351082.1"/>
    </source>
</evidence>
<dbReference type="SFLD" id="SFLDS00029">
    <property type="entry name" value="Radical_SAM"/>
    <property type="match status" value="1"/>
</dbReference>
<dbReference type="Pfam" id="PF18693">
    <property type="entry name" value="TRAM_2"/>
    <property type="match status" value="1"/>
</dbReference>
<dbReference type="GO" id="GO:0005840">
    <property type="term" value="C:ribosome"/>
    <property type="evidence" value="ECO:0007669"/>
    <property type="project" value="UniProtKB-KW"/>
</dbReference>
<sequence length="471" mass="52512">MTVETYTPNQTTTLDTPKKVLAEQAKQGQEVEISGGNRIGFISLGCPKNLVDSERILTQLRTEGYDVVNTYNDADLVIVNTCGFIDSAVQESLDTIGEALAENGKVIVTGCLGVKEDEIREVHPNVLAITGPHAYETVVEQVHDYLPKPEHNPFVNLVPDHGVKLTPRHFAYLKISEGCNHRCTFCIIPSMRGDLVSRPVGEVLDEAKRLQAAGVKELLVISQDTSAYGVDVKNRTGFWNGMPVKTGMTELCEKLAEMGIWVRLHYVYPYPSVDKVIPLMAAGKILPYLDIPLQHASPRILKLMKRPAAAERTKERIKAWREICPELVIRSTFIVGFPGETEEDFQMLLDFLDEAQLDRVGCFKYSDVEGAAANDLPDPVSEELKQERYERFMQKQQAISTAKLTKRIGTEMDVLIDEVDEEGAIGRTYADAPEIDGVVYLNGDTELKAGDLVRVMIEHSDEYDLWGSRIA</sequence>
<dbReference type="EC" id="2.8.4.4" evidence="8"/>
<keyword evidence="7 8" id="KW-0411">Iron-sulfur</keyword>
<evidence type="ECO:0000259" key="11">
    <source>
        <dbReference type="PROSITE" id="PS51918"/>
    </source>
</evidence>
<comment type="function">
    <text evidence="8">Catalyzes the methylthiolation of an aspartic acid residue of ribosomal protein uS12.</text>
</comment>
<dbReference type="SFLD" id="SFLDG01082">
    <property type="entry name" value="B12-binding_domain_containing"/>
    <property type="match status" value="1"/>
</dbReference>
<dbReference type="PANTHER" id="PTHR43837:SF1">
    <property type="entry name" value="RIBOSOMAL PROTEIN US12 METHYLTHIOTRANSFERASE RIMO"/>
    <property type="match status" value="1"/>
</dbReference>
<reference evidence="13" key="1">
    <citation type="journal article" date="2019" name="Int. J. Syst. Evol. Microbiol.">
        <title>The Global Catalogue of Microorganisms (GCM) 10K type strain sequencing project: providing services to taxonomists for standard genome sequencing and annotation.</title>
        <authorList>
            <consortium name="The Broad Institute Genomics Platform"/>
            <consortium name="The Broad Institute Genome Sequencing Center for Infectious Disease"/>
            <person name="Wu L."/>
            <person name="Ma J."/>
        </authorList>
    </citation>
    <scope>NUCLEOTIDE SEQUENCE [LARGE SCALE GENOMIC DNA]</scope>
    <source>
        <strain evidence="13">JCM 13378</strain>
    </source>
</reference>
<feature type="binding site" evidence="8">
    <location>
        <position position="46"/>
    </location>
    <ligand>
        <name>[4Fe-4S] cluster</name>
        <dbReference type="ChEBI" id="CHEBI:49883"/>
        <label>1</label>
    </ligand>
</feature>
<comment type="caution">
    <text evidence="12">The sequence shown here is derived from an EMBL/GenBank/DDBJ whole genome shotgun (WGS) entry which is preliminary data.</text>
</comment>
<keyword evidence="6 8" id="KW-0408">Iron</keyword>
<dbReference type="Gene3D" id="3.80.30.20">
    <property type="entry name" value="tm_1862 like domain"/>
    <property type="match status" value="1"/>
</dbReference>
<dbReference type="InterPro" id="IPR005840">
    <property type="entry name" value="Ribosomal_uS12_MeSTrfase_RimO"/>
</dbReference>
<keyword evidence="1 8" id="KW-0004">4Fe-4S</keyword>
<dbReference type="InterPro" id="IPR023404">
    <property type="entry name" value="rSAM_horseshoe"/>
</dbReference>
<feature type="binding site" evidence="8">
    <location>
        <position position="183"/>
    </location>
    <ligand>
        <name>[4Fe-4S] cluster</name>
        <dbReference type="ChEBI" id="CHEBI:49883"/>
        <label>2</label>
        <note>4Fe-4S-S-AdoMet</note>
    </ligand>
</feature>
<feature type="binding site" evidence="8">
    <location>
        <position position="82"/>
    </location>
    <ligand>
        <name>[4Fe-4S] cluster</name>
        <dbReference type="ChEBI" id="CHEBI:49883"/>
        <label>1</label>
    </ligand>
</feature>
<dbReference type="SFLD" id="SFLDG01061">
    <property type="entry name" value="methylthiotransferase"/>
    <property type="match status" value="1"/>
</dbReference>
<dbReference type="InterPro" id="IPR002792">
    <property type="entry name" value="TRAM_dom"/>
</dbReference>
<protein>
    <recommendedName>
        <fullName evidence="8">Ribosomal protein uS12 methylthiotransferase RimO</fullName>
        <shortName evidence="8">uS12 MTTase</shortName>
        <shortName evidence="8">uS12 methylthiotransferase</shortName>
        <ecNumber evidence="8">2.8.4.4</ecNumber>
    </recommendedName>
    <alternativeName>
        <fullName evidence="8">Ribosomal protein uS12 (aspartate-C(3))-methylthiotransferase</fullName>
    </alternativeName>
    <alternativeName>
        <fullName evidence="8">Ribosome maturation factor RimO</fullName>
    </alternativeName>
</protein>
<feature type="domain" description="TRAM" evidence="9">
    <location>
        <begin position="405"/>
        <end position="471"/>
    </location>
</feature>
<dbReference type="InterPro" id="IPR013848">
    <property type="entry name" value="Methylthiotransferase_N"/>
</dbReference>
<comment type="subcellular location">
    <subcellularLocation>
        <location evidence="8">Cytoplasm</location>
    </subcellularLocation>
</comment>
<evidence type="ECO:0000259" key="10">
    <source>
        <dbReference type="PROSITE" id="PS51449"/>
    </source>
</evidence>
<gene>
    <name evidence="8 12" type="primary">rimO</name>
    <name evidence="12" type="ORF">GCM10009092_14330</name>
</gene>
<evidence type="ECO:0000256" key="1">
    <source>
        <dbReference type="ARBA" id="ARBA00022485"/>
    </source>
</evidence>
<dbReference type="PANTHER" id="PTHR43837">
    <property type="entry name" value="RIBOSOMAL PROTEIN S12 METHYLTHIOTRANSFERASE RIMO"/>
    <property type="match status" value="1"/>
</dbReference>
<comment type="cofactor">
    <cofactor evidence="8">
        <name>[4Fe-4S] cluster</name>
        <dbReference type="ChEBI" id="CHEBI:49883"/>
    </cofactor>
    <text evidence="8">Binds 2 [4Fe-4S] clusters. One cluster is coordinated with 3 cysteines and an exchangeable S-adenosyl-L-methionine.</text>
</comment>
<dbReference type="HAMAP" id="MF_01865">
    <property type="entry name" value="MTTase_RimO"/>
    <property type="match status" value="1"/>
</dbReference>
<evidence type="ECO:0000256" key="8">
    <source>
        <dbReference type="HAMAP-Rule" id="MF_01865"/>
    </source>
</evidence>
<evidence type="ECO:0000256" key="3">
    <source>
        <dbReference type="ARBA" id="ARBA00022679"/>
    </source>
</evidence>
<dbReference type="InterPro" id="IPR058240">
    <property type="entry name" value="rSAM_sf"/>
</dbReference>
<feature type="domain" description="MTTase N-terminal" evidence="10">
    <location>
        <begin position="37"/>
        <end position="147"/>
    </location>
</feature>
<dbReference type="Pfam" id="PF04055">
    <property type="entry name" value="Radical_SAM"/>
    <property type="match status" value="1"/>
</dbReference>
<evidence type="ECO:0000259" key="9">
    <source>
        <dbReference type="PROSITE" id="PS50926"/>
    </source>
</evidence>
<evidence type="ECO:0000256" key="7">
    <source>
        <dbReference type="ARBA" id="ARBA00023014"/>
    </source>
</evidence>
<dbReference type="CDD" id="cd01335">
    <property type="entry name" value="Radical_SAM"/>
    <property type="match status" value="1"/>
</dbReference>
<keyword evidence="13" id="KW-1185">Reference proteome</keyword>
<evidence type="ECO:0000256" key="2">
    <source>
        <dbReference type="ARBA" id="ARBA00022490"/>
    </source>
</evidence>
<dbReference type="EMBL" id="BAAAEI010000006">
    <property type="protein sequence ID" value="GAA0351082.1"/>
    <property type="molecule type" value="Genomic_DNA"/>
</dbReference>
<dbReference type="SMART" id="SM00729">
    <property type="entry name" value="Elp3"/>
    <property type="match status" value="1"/>
</dbReference>
<comment type="catalytic activity">
    <reaction evidence="8">
        <text>L-aspartate(89)-[ribosomal protein uS12]-hydrogen + (sulfur carrier)-SH + AH2 + 2 S-adenosyl-L-methionine = 3-methylsulfanyl-L-aspartate(89)-[ribosomal protein uS12]-hydrogen + (sulfur carrier)-H + 5'-deoxyadenosine + L-methionine + A + S-adenosyl-L-homocysteine + 2 H(+)</text>
        <dbReference type="Rhea" id="RHEA:37087"/>
        <dbReference type="Rhea" id="RHEA-COMP:10460"/>
        <dbReference type="Rhea" id="RHEA-COMP:10461"/>
        <dbReference type="Rhea" id="RHEA-COMP:14737"/>
        <dbReference type="Rhea" id="RHEA-COMP:14739"/>
        <dbReference type="ChEBI" id="CHEBI:13193"/>
        <dbReference type="ChEBI" id="CHEBI:15378"/>
        <dbReference type="ChEBI" id="CHEBI:17319"/>
        <dbReference type="ChEBI" id="CHEBI:17499"/>
        <dbReference type="ChEBI" id="CHEBI:29917"/>
        <dbReference type="ChEBI" id="CHEBI:29961"/>
        <dbReference type="ChEBI" id="CHEBI:57844"/>
        <dbReference type="ChEBI" id="CHEBI:57856"/>
        <dbReference type="ChEBI" id="CHEBI:59789"/>
        <dbReference type="ChEBI" id="CHEBI:64428"/>
        <dbReference type="ChEBI" id="CHEBI:73599"/>
        <dbReference type="EC" id="2.8.4.4"/>
    </reaction>
</comment>
<dbReference type="PROSITE" id="PS50926">
    <property type="entry name" value="TRAM"/>
    <property type="match status" value="1"/>
</dbReference>
<dbReference type="Pfam" id="PF00919">
    <property type="entry name" value="UPF0004"/>
    <property type="match status" value="1"/>
</dbReference>
<accession>A0ABP3GNR2</accession>
<organism evidence="12 13">
    <name type="scientific">Bowmanella denitrificans</name>
    <dbReference type="NCBI Taxonomy" id="366582"/>
    <lineage>
        <taxon>Bacteria</taxon>
        <taxon>Pseudomonadati</taxon>
        <taxon>Pseudomonadota</taxon>
        <taxon>Gammaproteobacteria</taxon>
        <taxon>Alteromonadales</taxon>
        <taxon>Alteromonadaceae</taxon>
        <taxon>Bowmanella</taxon>
    </lineage>
</organism>
<name>A0ABP3GNR2_9ALTE</name>
<dbReference type="InterPro" id="IPR038135">
    <property type="entry name" value="Methylthiotransferase_N_sf"/>
</dbReference>
<keyword evidence="4 8" id="KW-0949">S-adenosyl-L-methionine</keyword>
<keyword evidence="12" id="KW-0689">Ribosomal protein</keyword>
<dbReference type="PROSITE" id="PS01278">
    <property type="entry name" value="MTTASE_RADICAL"/>
    <property type="match status" value="1"/>
</dbReference>
<feature type="binding site" evidence="8">
    <location>
        <position position="111"/>
    </location>
    <ligand>
        <name>[4Fe-4S] cluster</name>
        <dbReference type="ChEBI" id="CHEBI:49883"/>
        <label>1</label>
    </ligand>
</feature>
<dbReference type="InterPro" id="IPR006638">
    <property type="entry name" value="Elp3/MiaA/NifB-like_rSAM"/>
</dbReference>
<dbReference type="InterPro" id="IPR020612">
    <property type="entry name" value="Methylthiotransferase_CS"/>
</dbReference>
<dbReference type="SFLD" id="SFLDF00274">
    <property type="entry name" value="ribosomal_protein_S12_methylth"/>
    <property type="match status" value="1"/>
</dbReference>
<dbReference type="Gene3D" id="3.40.50.12160">
    <property type="entry name" value="Methylthiotransferase, N-terminal domain"/>
    <property type="match status" value="1"/>
</dbReference>
<dbReference type="NCBIfam" id="TIGR00089">
    <property type="entry name" value="MiaB/RimO family radical SAM methylthiotransferase"/>
    <property type="match status" value="1"/>
</dbReference>
<proteinExistence type="inferred from homology"/>
<dbReference type="InterPro" id="IPR007197">
    <property type="entry name" value="rSAM"/>
</dbReference>